<dbReference type="Pfam" id="PF02518">
    <property type="entry name" value="HATPase_c"/>
    <property type="match status" value="1"/>
</dbReference>
<evidence type="ECO:0000313" key="9">
    <source>
        <dbReference type="EMBL" id="CAA2106558.1"/>
    </source>
</evidence>
<dbReference type="EMBL" id="LR743507">
    <property type="protein sequence ID" value="CAA2106558.1"/>
    <property type="molecule type" value="Genomic_DNA"/>
</dbReference>
<dbReference type="EC" id="2.7.13.3" evidence="2"/>
<dbReference type="PRINTS" id="PR00344">
    <property type="entry name" value="BCTRLSENSOR"/>
</dbReference>
<feature type="domain" description="Histidine kinase" evidence="8">
    <location>
        <begin position="205"/>
        <end position="417"/>
    </location>
</feature>
<dbReference type="SMART" id="SM00388">
    <property type="entry name" value="HisKA"/>
    <property type="match status" value="1"/>
</dbReference>
<dbReference type="CDD" id="cd00082">
    <property type="entry name" value="HisKA"/>
    <property type="match status" value="1"/>
</dbReference>
<reference evidence="9" key="1">
    <citation type="submission" date="2019-12" db="EMBL/GenBank/DDBJ databases">
        <authorList>
            <person name="Cremers G."/>
        </authorList>
    </citation>
    <scope>NUCLEOTIDE SEQUENCE</scope>
    <source>
        <strain evidence="9">Vvax</strain>
    </source>
</reference>
<dbReference type="InterPro" id="IPR003661">
    <property type="entry name" value="HisK_dim/P_dom"/>
</dbReference>
<proteinExistence type="predicted"/>
<dbReference type="Gene3D" id="3.30.565.10">
    <property type="entry name" value="Histidine kinase-like ATPase, C-terminal domain"/>
    <property type="match status" value="1"/>
</dbReference>
<dbReference type="InterPro" id="IPR003018">
    <property type="entry name" value="GAF"/>
</dbReference>
<evidence type="ECO:0000256" key="6">
    <source>
        <dbReference type="ARBA" id="ARBA00023012"/>
    </source>
</evidence>
<dbReference type="Gene3D" id="1.10.287.130">
    <property type="match status" value="1"/>
</dbReference>
<evidence type="ECO:0000259" key="8">
    <source>
        <dbReference type="PROSITE" id="PS50109"/>
    </source>
</evidence>
<evidence type="ECO:0000256" key="1">
    <source>
        <dbReference type="ARBA" id="ARBA00000085"/>
    </source>
</evidence>
<dbReference type="SUPFAM" id="SSF55781">
    <property type="entry name" value="GAF domain-like"/>
    <property type="match status" value="1"/>
</dbReference>
<dbReference type="AlphaFoldDB" id="A0A679J2K6"/>
<accession>A0A679J2K6</accession>
<dbReference type="Pfam" id="PF01590">
    <property type="entry name" value="GAF"/>
    <property type="match status" value="1"/>
</dbReference>
<dbReference type="InterPro" id="IPR050736">
    <property type="entry name" value="Sensor_HK_Regulatory"/>
</dbReference>
<dbReference type="SMART" id="SM00387">
    <property type="entry name" value="HATPase_c"/>
    <property type="match status" value="1"/>
</dbReference>
<dbReference type="Gene3D" id="3.30.450.40">
    <property type="match status" value="1"/>
</dbReference>
<organism evidence="9">
    <name type="scientific">Variovorax paradoxus</name>
    <dbReference type="NCBI Taxonomy" id="34073"/>
    <lineage>
        <taxon>Bacteria</taxon>
        <taxon>Pseudomonadati</taxon>
        <taxon>Pseudomonadota</taxon>
        <taxon>Betaproteobacteria</taxon>
        <taxon>Burkholderiales</taxon>
        <taxon>Comamonadaceae</taxon>
        <taxon>Variovorax</taxon>
    </lineage>
</organism>
<dbReference type="Pfam" id="PF00512">
    <property type="entry name" value="HisKA"/>
    <property type="match status" value="1"/>
</dbReference>
<feature type="region of interest" description="Disordered" evidence="7">
    <location>
        <begin position="1"/>
        <end position="20"/>
    </location>
</feature>
<dbReference type="InterPro" id="IPR004358">
    <property type="entry name" value="Sig_transdc_His_kin-like_C"/>
</dbReference>
<keyword evidence="3" id="KW-0597">Phosphoprotein</keyword>
<dbReference type="GO" id="GO:0000155">
    <property type="term" value="F:phosphorelay sensor kinase activity"/>
    <property type="evidence" value="ECO:0007669"/>
    <property type="project" value="InterPro"/>
</dbReference>
<gene>
    <name evidence="9" type="primary">bphP</name>
    <name evidence="9" type="ORF">VVAX_03798</name>
</gene>
<dbReference type="SUPFAM" id="SSF47384">
    <property type="entry name" value="Homodimeric domain of signal transducing histidine kinase"/>
    <property type="match status" value="1"/>
</dbReference>
<protein>
    <recommendedName>
        <fullName evidence="2">histidine kinase</fullName>
        <ecNumber evidence="2">2.7.13.3</ecNumber>
    </recommendedName>
</protein>
<keyword evidence="5" id="KW-0418">Kinase</keyword>
<dbReference type="InterPro" id="IPR036890">
    <property type="entry name" value="HATPase_C_sf"/>
</dbReference>
<evidence type="ECO:0000256" key="2">
    <source>
        <dbReference type="ARBA" id="ARBA00012438"/>
    </source>
</evidence>
<dbReference type="InterPro" id="IPR029016">
    <property type="entry name" value="GAF-like_dom_sf"/>
</dbReference>
<keyword evidence="6" id="KW-0902">Two-component regulatory system</keyword>
<dbReference type="PANTHER" id="PTHR43711">
    <property type="entry name" value="TWO-COMPONENT HISTIDINE KINASE"/>
    <property type="match status" value="1"/>
</dbReference>
<dbReference type="CDD" id="cd00075">
    <property type="entry name" value="HATPase"/>
    <property type="match status" value="1"/>
</dbReference>
<evidence type="ECO:0000256" key="7">
    <source>
        <dbReference type="SAM" id="MobiDB-lite"/>
    </source>
</evidence>
<evidence type="ECO:0000256" key="4">
    <source>
        <dbReference type="ARBA" id="ARBA00022679"/>
    </source>
</evidence>
<evidence type="ECO:0000256" key="3">
    <source>
        <dbReference type="ARBA" id="ARBA00022553"/>
    </source>
</evidence>
<keyword evidence="4 9" id="KW-0808">Transferase</keyword>
<dbReference type="PANTHER" id="PTHR43711:SF1">
    <property type="entry name" value="HISTIDINE KINASE 1"/>
    <property type="match status" value="1"/>
</dbReference>
<comment type="catalytic activity">
    <reaction evidence="1">
        <text>ATP + protein L-histidine = ADP + protein N-phospho-L-histidine.</text>
        <dbReference type="EC" id="2.7.13.3"/>
    </reaction>
</comment>
<dbReference type="PROSITE" id="PS50109">
    <property type="entry name" value="HIS_KIN"/>
    <property type="match status" value="1"/>
</dbReference>
<dbReference type="InterPro" id="IPR003594">
    <property type="entry name" value="HATPase_dom"/>
</dbReference>
<dbReference type="SMART" id="SM00065">
    <property type="entry name" value="GAF"/>
    <property type="match status" value="1"/>
</dbReference>
<name>A0A679J2K6_VARPD</name>
<evidence type="ECO:0000256" key="5">
    <source>
        <dbReference type="ARBA" id="ARBA00022777"/>
    </source>
</evidence>
<dbReference type="InterPro" id="IPR036097">
    <property type="entry name" value="HisK_dim/P_sf"/>
</dbReference>
<dbReference type="SUPFAM" id="SSF55874">
    <property type="entry name" value="ATPase domain of HSP90 chaperone/DNA topoisomerase II/histidine kinase"/>
    <property type="match status" value="1"/>
</dbReference>
<dbReference type="InterPro" id="IPR005467">
    <property type="entry name" value="His_kinase_dom"/>
</dbReference>
<sequence length="417" mass="44348">MTPGSQNPSASPAPPASTGSLGSIDSVEAIARDVAAIARISAVPSLLKIICQNTGMGFAAVARVTDGTWTACAVQDDIQFGLLPGGQLKVETTLCSESRAARQPVVIDRASIDPVYFNHHTPRMYNIESYISVPIIHSNGEYFGNLCAIDPRPAVVSDARVVSMFTAFADLIARQLENEDRQERTEVELQSERVTAELREQFIAVLGHDLRNPLSAVGAAAELLARRESEPDLVRLGARLKASTRRMSALIDDVLDFARVRLGAGMSLSIREADFLASALKDVVEEVRAANPQLDIRDDIAINGTVRCDQGRIQQVLSNLIGNAVTHGAPDRPIEVRAAIEGDDLVLSVTNGGTPIPPDDLAKIFQPYWRPANSKPGGGLGLGLYIASEIVAGHAGTLRVTSGASEGTCFLATIPAA</sequence>